<dbReference type="EnsemblMetazoa" id="GAUT015018-RA">
    <property type="protein sequence ID" value="GAUT015018-PA"/>
    <property type="gene ID" value="GAUT015018"/>
</dbReference>
<proteinExistence type="predicted"/>
<evidence type="ECO:0000313" key="2">
    <source>
        <dbReference type="Proteomes" id="UP000078200"/>
    </source>
</evidence>
<dbReference type="Proteomes" id="UP000078200">
    <property type="component" value="Unassembled WGS sequence"/>
</dbReference>
<protein>
    <submittedName>
        <fullName evidence="1">Uncharacterized protein</fullName>
    </submittedName>
</protein>
<dbReference type="AlphaFoldDB" id="A0A1A9UTS9"/>
<organism evidence="1 2">
    <name type="scientific">Glossina austeni</name>
    <name type="common">Savannah tsetse fly</name>
    <dbReference type="NCBI Taxonomy" id="7395"/>
    <lineage>
        <taxon>Eukaryota</taxon>
        <taxon>Metazoa</taxon>
        <taxon>Ecdysozoa</taxon>
        <taxon>Arthropoda</taxon>
        <taxon>Hexapoda</taxon>
        <taxon>Insecta</taxon>
        <taxon>Pterygota</taxon>
        <taxon>Neoptera</taxon>
        <taxon>Endopterygota</taxon>
        <taxon>Diptera</taxon>
        <taxon>Brachycera</taxon>
        <taxon>Muscomorpha</taxon>
        <taxon>Hippoboscoidea</taxon>
        <taxon>Glossinidae</taxon>
        <taxon>Glossina</taxon>
    </lineage>
</organism>
<reference evidence="1" key="1">
    <citation type="submission" date="2020-05" db="UniProtKB">
        <authorList>
            <consortium name="EnsemblMetazoa"/>
        </authorList>
    </citation>
    <scope>IDENTIFICATION</scope>
    <source>
        <strain evidence="1">TTRI</strain>
    </source>
</reference>
<name>A0A1A9UTS9_GLOAU</name>
<evidence type="ECO:0000313" key="1">
    <source>
        <dbReference type="EnsemblMetazoa" id="GAUT015018-PA"/>
    </source>
</evidence>
<sequence length="266" mass="30371">MTPFVLIADIDNAVILVTTVVVSINTKASRMPACPTTQLRRKNSITPHILSRQRTSTPLIQPNLIIPFNMLFEVSRSELRRSISNESRGGGSRSFCCWCWHLMMADGAVNLKGKKMPMATLALFKKKSFAIFPKQNICLERNVFHSLERIRQIKEIFGLHGVEKDSAVRLCQFIDKWRVPQSTKEKIGEALLFHLTTKKSDARSQMRCKESVLIDKFPLWSSIESVLNNRCRILENMHSYQADKLPNHRTNTAQSKEYKALQQPGA</sequence>
<keyword evidence="2" id="KW-1185">Reference proteome</keyword>
<dbReference type="VEuPathDB" id="VectorBase:GAUT015018"/>
<accession>A0A1A9UTS9</accession>